<dbReference type="Ensembl" id="ENSOMET00000017121.1">
    <property type="protein sequence ID" value="ENSOMEP00000028500.1"/>
    <property type="gene ID" value="ENSOMEG00000011611.1"/>
</dbReference>
<dbReference type="InterPro" id="IPR007007">
    <property type="entry name" value="Ninjurin"/>
</dbReference>
<dbReference type="AlphaFoldDB" id="A0A3B3DGG4"/>
<evidence type="ECO:0000313" key="8">
    <source>
        <dbReference type="Ensembl" id="ENSOMEP00000028500.1"/>
    </source>
</evidence>
<reference evidence="8" key="1">
    <citation type="submission" date="2025-08" db="UniProtKB">
        <authorList>
            <consortium name="Ensembl"/>
        </authorList>
    </citation>
    <scope>IDENTIFICATION</scope>
</reference>
<accession>A0A3B3DGG4</accession>
<evidence type="ECO:0000256" key="1">
    <source>
        <dbReference type="ARBA" id="ARBA00004141"/>
    </source>
</evidence>
<feature type="transmembrane region" description="Helical" evidence="7">
    <location>
        <begin position="91"/>
        <end position="116"/>
    </location>
</feature>
<keyword evidence="5 7" id="KW-1133">Transmembrane helix</keyword>
<dbReference type="GO" id="GO:0007155">
    <property type="term" value="P:cell adhesion"/>
    <property type="evidence" value="ECO:0007669"/>
    <property type="project" value="UniProtKB-KW"/>
</dbReference>
<reference evidence="8" key="2">
    <citation type="submission" date="2025-09" db="UniProtKB">
        <authorList>
            <consortium name="Ensembl"/>
        </authorList>
    </citation>
    <scope>IDENTIFICATION</scope>
</reference>
<dbReference type="STRING" id="30732.ENSOMEP00000028500"/>
<evidence type="ECO:0000256" key="5">
    <source>
        <dbReference type="ARBA" id="ARBA00022989"/>
    </source>
</evidence>
<evidence type="ECO:0000256" key="6">
    <source>
        <dbReference type="ARBA" id="ARBA00023136"/>
    </source>
</evidence>
<protein>
    <recommendedName>
        <fullName evidence="10">Ninjurin 1</fullName>
    </recommendedName>
</protein>
<evidence type="ECO:0000256" key="4">
    <source>
        <dbReference type="ARBA" id="ARBA00022889"/>
    </source>
</evidence>
<proteinExistence type="inferred from homology"/>
<dbReference type="GO" id="GO:0016020">
    <property type="term" value="C:membrane"/>
    <property type="evidence" value="ECO:0007669"/>
    <property type="project" value="UniProtKB-SubCell"/>
</dbReference>
<evidence type="ECO:0000256" key="3">
    <source>
        <dbReference type="ARBA" id="ARBA00022692"/>
    </source>
</evidence>
<comment type="subcellular location">
    <subcellularLocation>
        <location evidence="1">Membrane</location>
        <topology evidence="1">Multi-pass membrane protein</topology>
    </subcellularLocation>
</comment>
<dbReference type="GeneTree" id="ENSGT00940000158219"/>
<evidence type="ECO:0000313" key="9">
    <source>
        <dbReference type="Proteomes" id="UP000261560"/>
    </source>
</evidence>
<name>A0A3B3DGG4_ORYME</name>
<dbReference type="PaxDb" id="30732-ENSOMEP00000028500"/>
<keyword evidence="4" id="KW-0130">Cell adhesion</keyword>
<sequence>MVVGENSSQSAASEILRPACLAPTTMPHSGRFSRLLLTSDLFSQARSLRRMDYNMYATKKSAAQSMLDVALLMANSSQLKTLLYVGPQYRFYIPLIVLLALSMTLQVVVGLLLVFIAKYNLNDERKHPKLERMNNAATVFVFFTVLINIFITALGFQGTHMSDTRGLESFT</sequence>
<keyword evidence="9" id="KW-1185">Reference proteome</keyword>
<dbReference type="PANTHER" id="PTHR12316">
    <property type="entry name" value="NINJURIN-RELATED"/>
    <property type="match status" value="1"/>
</dbReference>
<dbReference type="PANTHER" id="PTHR12316:SF26">
    <property type="entry name" value="NINJURIN-2"/>
    <property type="match status" value="1"/>
</dbReference>
<feature type="transmembrane region" description="Helical" evidence="7">
    <location>
        <begin position="137"/>
        <end position="156"/>
    </location>
</feature>
<evidence type="ECO:0000256" key="7">
    <source>
        <dbReference type="SAM" id="Phobius"/>
    </source>
</evidence>
<comment type="similarity">
    <text evidence="2">Belongs to the ninjurin family.</text>
</comment>
<evidence type="ECO:0000256" key="2">
    <source>
        <dbReference type="ARBA" id="ARBA00008141"/>
    </source>
</evidence>
<evidence type="ECO:0008006" key="10">
    <source>
        <dbReference type="Google" id="ProtNLM"/>
    </source>
</evidence>
<dbReference type="Proteomes" id="UP000261560">
    <property type="component" value="Unplaced"/>
</dbReference>
<keyword evidence="3 7" id="KW-0812">Transmembrane</keyword>
<keyword evidence="6 7" id="KW-0472">Membrane</keyword>
<organism evidence="8 9">
    <name type="scientific">Oryzias melastigma</name>
    <name type="common">Marine medaka</name>
    <dbReference type="NCBI Taxonomy" id="30732"/>
    <lineage>
        <taxon>Eukaryota</taxon>
        <taxon>Metazoa</taxon>
        <taxon>Chordata</taxon>
        <taxon>Craniata</taxon>
        <taxon>Vertebrata</taxon>
        <taxon>Euteleostomi</taxon>
        <taxon>Actinopterygii</taxon>
        <taxon>Neopterygii</taxon>
        <taxon>Teleostei</taxon>
        <taxon>Neoteleostei</taxon>
        <taxon>Acanthomorphata</taxon>
        <taxon>Ovalentaria</taxon>
        <taxon>Atherinomorphae</taxon>
        <taxon>Beloniformes</taxon>
        <taxon>Adrianichthyidae</taxon>
        <taxon>Oryziinae</taxon>
        <taxon>Oryzias</taxon>
    </lineage>
</organism>
<dbReference type="GO" id="GO:0042246">
    <property type="term" value="P:tissue regeneration"/>
    <property type="evidence" value="ECO:0007669"/>
    <property type="project" value="InterPro"/>
</dbReference>
<dbReference type="Pfam" id="PF04923">
    <property type="entry name" value="Ninjurin"/>
    <property type="match status" value="1"/>
</dbReference>